<evidence type="ECO:0000256" key="1">
    <source>
        <dbReference type="ARBA" id="ARBA00004370"/>
    </source>
</evidence>
<dbReference type="GO" id="GO:0016020">
    <property type="term" value="C:membrane"/>
    <property type="evidence" value="ECO:0007669"/>
    <property type="project" value="UniProtKB-SubCell"/>
</dbReference>
<gene>
    <name evidence="5" type="primary">Contig14797.g15763</name>
    <name evidence="5" type="ORF">STYLEM_6903</name>
</gene>
<evidence type="ECO:0000313" key="5">
    <source>
        <dbReference type="EMBL" id="CDW77934.1"/>
    </source>
</evidence>
<dbReference type="OrthoDB" id="196717at2759"/>
<feature type="transmembrane region" description="Helical" evidence="4">
    <location>
        <begin position="215"/>
        <end position="234"/>
    </location>
</feature>
<reference evidence="5 6" key="1">
    <citation type="submission" date="2014-06" db="EMBL/GenBank/DDBJ databases">
        <authorList>
            <person name="Swart Estienne"/>
        </authorList>
    </citation>
    <scope>NUCLEOTIDE SEQUENCE [LARGE SCALE GENOMIC DNA]</scope>
    <source>
        <strain evidence="5 6">130c</strain>
    </source>
</reference>
<evidence type="ECO:0000256" key="4">
    <source>
        <dbReference type="SAM" id="Phobius"/>
    </source>
</evidence>
<comment type="similarity">
    <text evidence="2">Belongs to the CDP-alcohol phosphatidyltransferase class-I family.</text>
</comment>
<accession>A0A078A6T8</accession>
<dbReference type="PANTHER" id="PTHR10414">
    <property type="entry name" value="ETHANOLAMINEPHOSPHOTRANSFERASE"/>
    <property type="match status" value="1"/>
</dbReference>
<dbReference type="Gene3D" id="1.20.120.1760">
    <property type="match status" value="1"/>
</dbReference>
<evidence type="ECO:0000256" key="2">
    <source>
        <dbReference type="ARBA" id="ARBA00010441"/>
    </source>
</evidence>
<dbReference type="InParanoid" id="A0A078A6T8"/>
<keyword evidence="4" id="KW-0812">Transmembrane</keyword>
<dbReference type="PANTHER" id="PTHR10414:SF37">
    <property type="entry name" value="BB IN A BOXCAR, ISOFORM C"/>
    <property type="match status" value="1"/>
</dbReference>
<comment type="subcellular location">
    <subcellularLocation>
        <location evidence="1">Membrane</location>
    </subcellularLocation>
</comment>
<dbReference type="EMBL" id="CCKQ01006618">
    <property type="protein sequence ID" value="CDW77934.1"/>
    <property type="molecule type" value="Genomic_DNA"/>
</dbReference>
<dbReference type="InterPro" id="IPR014472">
    <property type="entry name" value="CHOPT"/>
</dbReference>
<sequence>MTICGLIFPMLHFITLIYYDWTFDSILPHWWFLHGTFAIFWYQTIDAVDGKQARKTDNCSPLDLDQISYTIIFLSVCTLCRTGHDFWTIVMLMPAVFTPHYSIEYRKHFTKIHVTVVGLFGATESMLIMMTGFMGCYFHSEANQVEFLGFQMNVVKIILYGSFISGLHYNLTNIYFGFNGAPTTERAIQAIYPYVQLYFMAYLQQYSQFYTKMPMIFYAGLGIYQTYVAGLLNISSTAEIPFQYHYWEAYTYIVLILIDFNRLLPAQFLVGGYIFLVIVISIKYGLFLYSIITQLTSYLGIKLLKVKQTSKKVK</sequence>
<organism evidence="5 6">
    <name type="scientific">Stylonychia lemnae</name>
    <name type="common">Ciliate</name>
    <dbReference type="NCBI Taxonomy" id="5949"/>
    <lineage>
        <taxon>Eukaryota</taxon>
        <taxon>Sar</taxon>
        <taxon>Alveolata</taxon>
        <taxon>Ciliophora</taxon>
        <taxon>Intramacronucleata</taxon>
        <taxon>Spirotrichea</taxon>
        <taxon>Stichotrichia</taxon>
        <taxon>Sporadotrichida</taxon>
        <taxon>Oxytrichidae</taxon>
        <taxon>Stylonychinae</taxon>
        <taxon>Stylonychia</taxon>
    </lineage>
</organism>
<keyword evidence="4" id="KW-1133">Transmembrane helix</keyword>
<keyword evidence="3 4" id="KW-0472">Membrane</keyword>
<proteinExistence type="inferred from homology"/>
<dbReference type="AlphaFoldDB" id="A0A078A6T8"/>
<dbReference type="InterPro" id="IPR043130">
    <property type="entry name" value="CDP-OH_PTrfase_TM_dom"/>
</dbReference>
<evidence type="ECO:0000256" key="3">
    <source>
        <dbReference type="ARBA" id="ARBA00023136"/>
    </source>
</evidence>
<evidence type="ECO:0000313" key="6">
    <source>
        <dbReference type="Proteomes" id="UP000039865"/>
    </source>
</evidence>
<dbReference type="Proteomes" id="UP000039865">
    <property type="component" value="Unassembled WGS sequence"/>
</dbReference>
<dbReference type="GO" id="GO:0008610">
    <property type="term" value="P:lipid biosynthetic process"/>
    <property type="evidence" value="ECO:0007669"/>
    <property type="project" value="UniProtKB-ARBA"/>
</dbReference>
<keyword evidence="6" id="KW-1185">Reference proteome</keyword>
<name>A0A078A6T8_STYLE</name>
<feature type="transmembrane region" description="Helical" evidence="4">
    <location>
        <begin position="115"/>
        <end position="137"/>
    </location>
</feature>
<feature type="transmembrane region" description="Helical" evidence="4">
    <location>
        <begin position="157"/>
        <end position="178"/>
    </location>
</feature>
<protein>
    <submittedName>
        <fullName evidence="5">Uncharacterized protein</fullName>
    </submittedName>
</protein>
<feature type="transmembrane region" description="Helical" evidence="4">
    <location>
        <begin position="270"/>
        <end position="292"/>
    </location>
</feature>